<organism evidence="1 2">
    <name type="scientific">Propionispora hippei DSM 15287</name>
    <dbReference type="NCBI Taxonomy" id="1123003"/>
    <lineage>
        <taxon>Bacteria</taxon>
        <taxon>Bacillati</taxon>
        <taxon>Bacillota</taxon>
        <taxon>Negativicutes</taxon>
        <taxon>Selenomonadales</taxon>
        <taxon>Sporomusaceae</taxon>
        <taxon>Propionispora</taxon>
    </lineage>
</organism>
<dbReference type="SUPFAM" id="SSF88713">
    <property type="entry name" value="Glycoside hydrolase/deacetylase"/>
    <property type="match status" value="1"/>
</dbReference>
<dbReference type="AlphaFoldDB" id="A0A1M6K2C2"/>
<dbReference type="Gene3D" id="3.20.20.370">
    <property type="entry name" value="Glycoside hydrolase/deacetylase"/>
    <property type="match status" value="1"/>
</dbReference>
<sequence length="321" mass="37342">MKKILITCDTELGELSKDINNAFEIFIEGKVFDKTVGYTLINEIANEYKAIVTHFVDAYPCEFAGDKKFAILCNSIMENGHKIELHTHPSSKFDRRRRYLHQYNEKEQQKIIAFGKKKIYEWTGYEVSVHRAGGYGINYDTFQVLKDEGIVMDTSFLHGNEVCLYKAVLYNAPFQVNGILEIPITVYQRDVIYWPGIKKSCYQKLDFRYGSNAQEILSVIAKMPMDSIIILFLHSFNFLNLPYNFRTAKYGEITVNKNLIEQYHKVLQGLKQNKDCVFCCFSDLNFDEQYDDFLVNITQKGKWSSVLQRKLDKIINKKGNV</sequence>
<dbReference type="Proteomes" id="UP000322917">
    <property type="component" value="Unassembled WGS sequence"/>
</dbReference>
<proteinExistence type="predicted"/>
<accession>A0A1M6K2C2</accession>
<dbReference type="RefSeq" id="WP_149735431.1">
    <property type="nucleotide sequence ID" value="NZ_FQZD01000025.1"/>
</dbReference>
<dbReference type="InterPro" id="IPR011330">
    <property type="entry name" value="Glyco_hydro/deAcase_b/a-brl"/>
</dbReference>
<dbReference type="GO" id="GO:0005975">
    <property type="term" value="P:carbohydrate metabolic process"/>
    <property type="evidence" value="ECO:0007669"/>
    <property type="project" value="InterPro"/>
</dbReference>
<gene>
    <name evidence="1" type="ORF">SAMN02745170_02751</name>
</gene>
<dbReference type="OrthoDB" id="1676522at2"/>
<protein>
    <recommendedName>
        <fullName evidence="3">Polysaccharide deacetylase</fullName>
    </recommendedName>
</protein>
<reference evidence="1 2" key="1">
    <citation type="submission" date="2016-11" db="EMBL/GenBank/DDBJ databases">
        <authorList>
            <person name="Varghese N."/>
            <person name="Submissions S."/>
        </authorList>
    </citation>
    <scope>NUCLEOTIDE SEQUENCE [LARGE SCALE GENOMIC DNA]</scope>
    <source>
        <strain evidence="1 2">DSM 15287</strain>
    </source>
</reference>
<dbReference type="EMBL" id="FQZD01000025">
    <property type="protein sequence ID" value="SHJ53126.1"/>
    <property type="molecule type" value="Genomic_DNA"/>
</dbReference>
<evidence type="ECO:0000313" key="2">
    <source>
        <dbReference type="Proteomes" id="UP000322917"/>
    </source>
</evidence>
<evidence type="ECO:0008006" key="3">
    <source>
        <dbReference type="Google" id="ProtNLM"/>
    </source>
</evidence>
<name>A0A1M6K2C2_9FIRM</name>
<evidence type="ECO:0000313" key="1">
    <source>
        <dbReference type="EMBL" id="SHJ53126.1"/>
    </source>
</evidence>
<keyword evidence="2" id="KW-1185">Reference proteome</keyword>